<sequence>MGRESSTKILVEIPNASDTNIETSSSANTTSTGDASSKQCLGTHEEGQGITSTQSDHAIQEVANAGDDEPLRHIPSSASREVLTTSTPLLATNSYPSSSVVTSHRAVVTNVIDPP</sequence>
<dbReference type="Proteomes" id="UP000467840">
    <property type="component" value="Chromosome 1"/>
</dbReference>
<dbReference type="AlphaFoldDB" id="A0A6A6LBD8"/>
<organism evidence="2 3">
    <name type="scientific">Hevea brasiliensis</name>
    <name type="common">Para rubber tree</name>
    <name type="synonym">Siphonia brasiliensis</name>
    <dbReference type="NCBI Taxonomy" id="3981"/>
    <lineage>
        <taxon>Eukaryota</taxon>
        <taxon>Viridiplantae</taxon>
        <taxon>Streptophyta</taxon>
        <taxon>Embryophyta</taxon>
        <taxon>Tracheophyta</taxon>
        <taxon>Spermatophyta</taxon>
        <taxon>Magnoliopsida</taxon>
        <taxon>eudicotyledons</taxon>
        <taxon>Gunneridae</taxon>
        <taxon>Pentapetalae</taxon>
        <taxon>rosids</taxon>
        <taxon>fabids</taxon>
        <taxon>Malpighiales</taxon>
        <taxon>Euphorbiaceae</taxon>
        <taxon>Crotonoideae</taxon>
        <taxon>Micrandreae</taxon>
        <taxon>Hevea</taxon>
    </lineage>
</organism>
<proteinExistence type="predicted"/>
<name>A0A6A6LBD8_HEVBR</name>
<feature type="region of interest" description="Disordered" evidence="1">
    <location>
        <begin position="1"/>
        <end position="54"/>
    </location>
</feature>
<dbReference type="EMBL" id="JAAGAX010000011">
    <property type="protein sequence ID" value="KAF2298334.1"/>
    <property type="molecule type" value="Genomic_DNA"/>
</dbReference>
<gene>
    <name evidence="2" type="ORF">GH714_022421</name>
</gene>
<keyword evidence="3" id="KW-1185">Reference proteome</keyword>
<evidence type="ECO:0000313" key="2">
    <source>
        <dbReference type="EMBL" id="KAF2298334.1"/>
    </source>
</evidence>
<protein>
    <submittedName>
        <fullName evidence="2">Uncharacterized protein</fullName>
    </submittedName>
</protein>
<feature type="compositionally biased region" description="Polar residues" evidence="1">
    <location>
        <begin position="16"/>
        <end position="40"/>
    </location>
</feature>
<evidence type="ECO:0000256" key="1">
    <source>
        <dbReference type="SAM" id="MobiDB-lite"/>
    </source>
</evidence>
<comment type="caution">
    <text evidence="2">The sequence shown here is derived from an EMBL/GenBank/DDBJ whole genome shotgun (WGS) entry which is preliminary data.</text>
</comment>
<accession>A0A6A6LBD8</accession>
<reference evidence="2 3" key="1">
    <citation type="journal article" date="2020" name="Mol. Plant">
        <title>The Chromosome-Based Rubber Tree Genome Provides New Insights into Spurge Genome Evolution and Rubber Biosynthesis.</title>
        <authorList>
            <person name="Liu J."/>
            <person name="Shi C."/>
            <person name="Shi C.C."/>
            <person name="Li W."/>
            <person name="Zhang Q.J."/>
            <person name="Zhang Y."/>
            <person name="Li K."/>
            <person name="Lu H.F."/>
            <person name="Shi C."/>
            <person name="Zhu S.T."/>
            <person name="Xiao Z.Y."/>
            <person name="Nan H."/>
            <person name="Yue Y."/>
            <person name="Zhu X.G."/>
            <person name="Wu Y."/>
            <person name="Hong X.N."/>
            <person name="Fan G.Y."/>
            <person name="Tong Y."/>
            <person name="Zhang D."/>
            <person name="Mao C.L."/>
            <person name="Liu Y.L."/>
            <person name="Hao S.J."/>
            <person name="Liu W.Q."/>
            <person name="Lv M.Q."/>
            <person name="Zhang H.B."/>
            <person name="Liu Y."/>
            <person name="Hu-Tang G.R."/>
            <person name="Wang J.P."/>
            <person name="Wang J.H."/>
            <person name="Sun Y.H."/>
            <person name="Ni S.B."/>
            <person name="Chen W.B."/>
            <person name="Zhang X.C."/>
            <person name="Jiao Y.N."/>
            <person name="Eichler E.E."/>
            <person name="Li G.H."/>
            <person name="Liu X."/>
            <person name="Gao L.Z."/>
        </authorList>
    </citation>
    <scope>NUCLEOTIDE SEQUENCE [LARGE SCALE GENOMIC DNA]</scope>
    <source>
        <strain evidence="3">cv. GT1</strain>
        <tissue evidence="2">Leaf</tissue>
    </source>
</reference>
<evidence type="ECO:0000313" key="3">
    <source>
        <dbReference type="Proteomes" id="UP000467840"/>
    </source>
</evidence>